<proteinExistence type="predicted"/>
<organism evidence="1">
    <name type="scientific">Aureobasidium pullulans</name>
    <name type="common">Black yeast</name>
    <name type="synonym">Pullularia pullulans</name>
    <dbReference type="NCBI Taxonomy" id="5580"/>
    <lineage>
        <taxon>Eukaryota</taxon>
        <taxon>Fungi</taxon>
        <taxon>Dikarya</taxon>
        <taxon>Ascomycota</taxon>
        <taxon>Pezizomycotina</taxon>
        <taxon>Dothideomycetes</taxon>
        <taxon>Dothideomycetidae</taxon>
        <taxon>Dothideales</taxon>
        <taxon>Saccotheciaceae</taxon>
        <taxon>Aureobasidium</taxon>
    </lineage>
</organism>
<protein>
    <submittedName>
        <fullName evidence="1">Uncharacterized protein</fullName>
    </submittedName>
</protein>
<sequence length="443" mass="49180">MRFENWDILLFPQMSGTPIQEFRTECFGVANPIGVTPTLNAYIPSLPRGTPFKISLHSWSRPVLQLPNDADGQISLAMHVAVDGIPVASVMLSQIDLNVGKTNAICYRVERINPDGNFPATVNNSPTVKMLFPPFHRVIRTQKDLYIADNVGRITVSLSEGHFYPDAASGKLHFRPKKNIVTFKWMHAPQSILRKAGISWPNSKLFQKPDVFRHNQIPPMFYPIDNQSTSSQESEYFVPPSMANSGVGGPFSYPTSSPPFHFFEQDLAVVDQFDLSDFTTSSDFSSGYTYGAPLSESIHAPLPTRQLHTTRIASDQVREIASAIVPELIEHGVLMMDGAMDSKGLAPPAERDPMRKLSDISMHASCDQFPGCVKDAANGVGVIHQPRPLVAIPSRAPRGRKRVGSVLTDKDINYRPSKKISKRTKAYYTMVPEAEMLRLSVQE</sequence>
<evidence type="ECO:0000313" key="1">
    <source>
        <dbReference type="EMBL" id="THX09436.1"/>
    </source>
</evidence>
<reference evidence="1" key="1">
    <citation type="submission" date="2018-10" db="EMBL/GenBank/DDBJ databases">
        <title>Fifty Aureobasidium pullulans genomes reveal a recombining polyextremotolerant generalist.</title>
        <authorList>
            <person name="Gostincar C."/>
            <person name="Turk M."/>
            <person name="Zajc J."/>
            <person name="Gunde-Cimerman N."/>
        </authorList>
    </citation>
    <scope>NUCLEOTIDE SEQUENCE [LARGE SCALE GENOMIC DNA]</scope>
    <source>
        <strain evidence="1">EXF-10085</strain>
    </source>
</reference>
<dbReference type="AlphaFoldDB" id="A0A4S9CQ82"/>
<name>A0A4S9CQ82_AURPU</name>
<accession>A0A4S9CQ82</accession>
<dbReference type="EMBL" id="QZAS01000020">
    <property type="protein sequence ID" value="THX09436.1"/>
    <property type="molecule type" value="Genomic_DNA"/>
</dbReference>
<gene>
    <name evidence="1" type="ORF">D6D13_05966</name>
</gene>
<comment type="caution">
    <text evidence="1">The sequence shown here is derived from an EMBL/GenBank/DDBJ whole genome shotgun (WGS) entry which is preliminary data.</text>
</comment>